<comment type="caution">
    <text evidence="6">The sequence shown here is derived from an EMBL/GenBank/DDBJ whole genome shotgun (WGS) entry which is preliminary data.</text>
</comment>
<keyword evidence="7" id="KW-1185">Reference proteome</keyword>
<organism evidence="6 7">
    <name type="scientific">Pseudocohnilembus persalinus</name>
    <name type="common">Ciliate</name>
    <dbReference type="NCBI Taxonomy" id="266149"/>
    <lineage>
        <taxon>Eukaryota</taxon>
        <taxon>Sar</taxon>
        <taxon>Alveolata</taxon>
        <taxon>Ciliophora</taxon>
        <taxon>Intramacronucleata</taxon>
        <taxon>Oligohymenophorea</taxon>
        <taxon>Scuticociliatia</taxon>
        <taxon>Philasterida</taxon>
        <taxon>Pseudocohnilembidae</taxon>
        <taxon>Pseudocohnilembus</taxon>
    </lineage>
</organism>
<dbReference type="GO" id="GO:0006979">
    <property type="term" value="P:response to oxidative stress"/>
    <property type="evidence" value="ECO:0007669"/>
    <property type="project" value="InterPro"/>
</dbReference>
<keyword evidence="3" id="KW-0560">Oxidoreductase</keyword>
<dbReference type="Pfam" id="PF01641">
    <property type="entry name" value="SelR"/>
    <property type="match status" value="2"/>
</dbReference>
<evidence type="ECO:0000256" key="1">
    <source>
        <dbReference type="ARBA" id="ARBA00007174"/>
    </source>
</evidence>
<evidence type="ECO:0000256" key="3">
    <source>
        <dbReference type="ARBA" id="ARBA00023002"/>
    </source>
</evidence>
<dbReference type="InterPro" id="IPR002579">
    <property type="entry name" value="Met_Sox_Rdtase_MsrB_dom"/>
</dbReference>
<dbReference type="EC" id="1.8.4.12" evidence="2"/>
<dbReference type="OMA" id="VGYYHCT"/>
<dbReference type="InParanoid" id="A0A0V0QR85"/>
<name>A0A0V0QR85_PSEPJ</name>
<evidence type="ECO:0000313" key="6">
    <source>
        <dbReference type="EMBL" id="KRX04772.1"/>
    </source>
</evidence>
<dbReference type="GO" id="GO:0033743">
    <property type="term" value="F:peptide-methionine (R)-S-oxide reductase activity"/>
    <property type="evidence" value="ECO:0007669"/>
    <property type="project" value="UniProtKB-EC"/>
</dbReference>
<comment type="catalytic activity">
    <reaction evidence="4">
        <text>L-methionyl-[protein] + [thioredoxin]-disulfide + H2O = L-methionyl-(R)-S-oxide-[protein] + [thioredoxin]-dithiol</text>
        <dbReference type="Rhea" id="RHEA:24164"/>
        <dbReference type="Rhea" id="RHEA-COMP:10698"/>
        <dbReference type="Rhea" id="RHEA-COMP:10700"/>
        <dbReference type="Rhea" id="RHEA-COMP:12313"/>
        <dbReference type="Rhea" id="RHEA-COMP:12314"/>
        <dbReference type="ChEBI" id="CHEBI:15377"/>
        <dbReference type="ChEBI" id="CHEBI:16044"/>
        <dbReference type="ChEBI" id="CHEBI:29950"/>
        <dbReference type="ChEBI" id="CHEBI:45764"/>
        <dbReference type="ChEBI" id="CHEBI:50058"/>
        <dbReference type="EC" id="1.8.4.12"/>
    </reaction>
</comment>
<dbReference type="OrthoDB" id="44061at2759"/>
<sequence length="217" mass="25419">MKSLKLLQKQGQFLKKQQQFINKGIYLFSATQQQQQQQNLNEEQTNQSIKIDRYSMTPHEYYITQGNAMERPFTGKTWYIQDVGYYHCTVCESKLFSFDQKVQNNTGMATFWNHIEGAVKTQDVPQDEAHENCKPNLVNVHQVQEQEENQNQQNKEYKQCLCSKCNSHLGLVFSDGGPPTFLRYSINSASAKFVLKEHWQDPNELKKQKNDKNQKQK</sequence>
<dbReference type="PANTHER" id="PTHR10173:SF52">
    <property type="entry name" value="METHIONINE-R-SULFOXIDE REDUCTASE B1"/>
    <property type="match status" value="1"/>
</dbReference>
<dbReference type="Proteomes" id="UP000054937">
    <property type="component" value="Unassembled WGS sequence"/>
</dbReference>
<dbReference type="Gene3D" id="2.170.150.20">
    <property type="entry name" value="Peptide methionine sulfoxide reductase"/>
    <property type="match status" value="1"/>
</dbReference>
<gene>
    <name evidence="6" type="ORF">PPERSA_06406</name>
</gene>
<accession>A0A0V0QR85</accession>
<dbReference type="AlphaFoldDB" id="A0A0V0QR85"/>
<dbReference type="EMBL" id="LDAU01000110">
    <property type="protein sequence ID" value="KRX04772.1"/>
    <property type="molecule type" value="Genomic_DNA"/>
</dbReference>
<dbReference type="InterPro" id="IPR011057">
    <property type="entry name" value="Mss4-like_sf"/>
</dbReference>
<dbReference type="GO" id="GO:0005737">
    <property type="term" value="C:cytoplasm"/>
    <property type="evidence" value="ECO:0007669"/>
    <property type="project" value="TreeGrafter"/>
</dbReference>
<proteinExistence type="inferred from homology"/>
<feature type="domain" description="MsrB" evidence="5">
    <location>
        <begin position="49"/>
        <end position="196"/>
    </location>
</feature>
<protein>
    <recommendedName>
        <fullName evidence="2">peptide-methionine (R)-S-oxide reductase</fullName>
        <ecNumber evidence="2">1.8.4.12</ecNumber>
    </recommendedName>
</protein>
<evidence type="ECO:0000256" key="4">
    <source>
        <dbReference type="ARBA" id="ARBA00048488"/>
    </source>
</evidence>
<dbReference type="InterPro" id="IPR028427">
    <property type="entry name" value="Met_Sox_Rdtase_MsrB"/>
</dbReference>
<comment type="similarity">
    <text evidence="1">Belongs to the MsrB Met sulfoxide reductase family.</text>
</comment>
<evidence type="ECO:0000256" key="2">
    <source>
        <dbReference type="ARBA" id="ARBA00012499"/>
    </source>
</evidence>
<reference evidence="6 7" key="1">
    <citation type="journal article" date="2015" name="Sci. Rep.">
        <title>Genome of the facultative scuticociliatosis pathogen Pseudocohnilembus persalinus provides insight into its virulence through horizontal gene transfer.</title>
        <authorList>
            <person name="Xiong J."/>
            <person name="Wang G."/>
            <person name="Cheng J."/>
            <person name="Tian M."/>
            <person name="Pan X."/>
            <person name="Warren A."/>
            <person name="Jiang C."/>
            <person name="Yuan D."/>
            <person name="Miao W."/>
        </authorList>
    </citation>
    <scope>NUCLEOTIDE SEQUENCE [LARGE SCALE GENOMIC DNA]</scope>
    <source>
        <strain evidence="6">36N120E</strain>
    </source>
</reference>
<evidence type="ECO:0000313" key="7">
    <source>
        <dbReference type="Proteomes" id="UP000054937"/>
    </source>
</evidence>
<dbReference type="GO" id="GO:0030091">
    <property type="term" value="P:protein repair"/>
    <property type="evidence" value="ECO:0007669"/>
    <property type="project" value="InterPro"/>
</dbReference>
<evidence type="ECO:0000259" key="5">
    <source>
        <dbReference type="PROSITE" id="PS51790"/>
    </source>
</evidence>
<dbReference type="PANTHER" id="PTHR10173">
    <property type="entry name" value="METHIONINE SULFOXIDE REDUCTASE"/>
    <property type="match status" value="1"/>
</dbReference>
<dbReference type="SUPFAM" id="SSF51316">
    <property type="entry name" value="Mss4-like"/>
    <property type="match status" value="1"/>
</dbReference>
<dbReference type="PROSITE" id="PS51790">
    <property type="entry name" value="MSRB"/>
    <property type="match status" value="1"/>
</dbReference>